<keyword evidence="5 6" id="KW-0535">Nitrogen fixation</keyword>
<dbReference type="Pfam" id="PF03206">
    <property type="entry name" value="NifW"/>
    <property type="match status" value="1"/>
</dbReference>
<dbReference type="Proteomes" id="UP001139516">
    <property type="component" value="Unassembled WGS sequence"/>
</dbReference>
<evidence type="ECO:0000256" key="1">
    <source>
        <dbReference type="ARBA" id="ARBA00002247"/>
    </source>
</evidence>
<name>A0A9X1YAA4_9PROT</name>
<evidence type="ECO:0000313" key="8">
    <source>
        <dbReference type="Proteomes" id="UP001139516"/>
    </source>
</evidence>
<comment type="caution">
    <text evidence="7">The sequence shown here is derived from an EMBL/GenBank/DDBJ whole genome shotgun (WGS) entry which is preliminary data.</text>
</comment>
<reference evidence="7" key="1">
    <citation type="submission" date="2022-04" db="EMBL/GenBank/DDBJ databases">
        <title>Roseomonas acroporae sp. nov., isolated from coral Acropora digitifera.</title>
        <authorList>
            <person name="Sun H."/>
        </authorList>
    </citation>
    <scope>NUCLEOTIDE SEQUENCE</scope>
    <source>
        <strain evidence="7">NAR14</strain>
    </source>
</reference>
<dbReference type="AlphaFoldDB" id="A0A9X1YAA4"/>
<organism evidence="7 8">
    <name type="scientific">Roseomonas acroporae</name>
    <dbReference type="NCBI Taxonomy" id="2937791"/>
    <lineage>
        <taxon>Bacteria</taxon>
        <taxon>Pseudomonadati</taxon>
        <taxon>Pseudomonadota</taxon>
        <taxon>Alphaproteobacteria</taxon>
        <taxon>Acetobacterales</taxon>
        <taxon>Roseomonadaceae</taxon>
        <taxon>Roseomonas</taxon>
    </lineage>
</organism>
<proteinExistence type="inferred from homology"/>
<evidence type="ECO:0000256" key="3">
    <source>
        <dbReference type="ARBA" id="ARBA00011284"/>
    </source>
</evidence>
<evidence type="ECO:0000256" key="2">
    <source>
        <dbReference type="ARBA" id="ARBA00008351"/>
    </source>
</evidence>
<dbReference type="GO" id="GO:0009399">
    <property type="term" value="P:nitrogen fixation"/>
    <property type="evidence" value="ECO:0007669"/>
    <property type="project" value="UniProtKB-UniRule"/>
</dbReference>
<dbReference type="NCBIfam" id="NF002009">
    <property type="entry name" value="PRK00810.1"/>
    <property type="match status" value="1"/>
</dbReference>
<comment type="function">
    <text evidence="1 6">May protect the nitrogenase Fe-Mo protein from oxidative damage.</text>
</comment>
<comment type="similarity">
    <text evidence="2 6">Belongs to the NifW family.</text>
</comment>
<sequence>MSGILQQLGRASAAEDFFALLDLPYDRQVVDVARLHILRRMRDYLRDTALEAMPEEQVRSTLRERLARAHADFVASTPIEQRVFKVLKEAVRPAGRAFVPLSDVTIG</sequence>
<dbReference type="EMBL" id="JALPRX010000046">
    <property type="protein sequence ID" value="MCK8784997.1"/>
    <property type="molecule type" value="Genomic_DNA"/>
</dbReference>
<protein>
    <recommendedName>
        <fullName evidence="4 6">Nitrogenase-stabilizing/protective protein NifW</fullName>
    </recommendedName>
</protein>
<dbReference type="RefSeq" id="WP_248667120.1">
    <property type="nucleotide sequence ID" value="NZ_JALPRX010000046.1"/>
</dbReference>
<evidence type="ECO:0000256" key="5">
    <source>
        <dbReference type="ARBA" id="ARBA00023231"/>
    </source>
</evidence>
<accession>A0A9X1YAA4</accession>
<dbReference type="InterPro" id="IPR004893">
    <property type="entry name" value="NifW"/>
</dbReference>
<evidence type="ECO:0000256" key="6">
    <source>
        <dbReference type="HAMAP-Rule" id="MF_00529"/>
    </source>
</evidence>
<dbReference type="PIRSF" id="PIRSF005790">
    <property type="entry name" value="NifW"/>
    <property type="match status" value="1"/>
</dbReference>
<evidence type="ECO:0000256" key="4">
    <source>
        <dbReference type="ARBA" id="ARBA00016274"/>
    </source>
</evidence>
<evidence type="ECO:0000313" key="7">
    <source>
        <dbReference type="EMBL" id="MCK8784997.1"/>
    </source>
</evidence>
<gene>
    <name evidence="6 7" type="primary">nifW</name>
    <name evidence="7" type="ORF">M0638_11445</name>
</gene>
<dbReference type="HAMAP" id="MF_00529">
    <property type="entry name" value="NifW"/>
    <property type="match status" value="1"/>
</dbReference>
<comment type="subunit">
    <text evidence="3 6">Homotrimer; associates with NifD.</text>
</comment>
<keyword evidence="8" id="KW-1185">Reference proteome</keyword>